<feature type="compositionally biased region" description="Basic residues" evidence="9">
    <location>
        <begin position="820"/>
        <end position="829"/>
    </location>
</feature>
<comment type="catalytic activity">
    <reaction evidence="8">
        <text>a ribonucleotide in rRNA + S-adenosyl-L-methionine = a 2'-O-methylribonucleotide in rRNA + S-adenosyl-L-homocysteine + H(+)</text>
        <dbReference type="Rhea" id="RHEA:48628"/>
        <dbReference type="Rhea" id="RHEA-COMP:12164"/>
        <dbReference type="Rhea" id="RHEA-COMP:12165"/>
        <dbReference type="ChEBI" id="CHEBI:15378"/>
        <dbReference type="ChEBI" id="CHEBI:57856"/>
        <dbReference type="ChEBI" id="CHEBI:59789"/>
        <dbReference type="ChEBI" id="CHEBI:90675"/>
        <dbReference type="ChEBI" id="CHEBI:90676"/>
    </reaction>
</comment>
<name>A0A7M5VCU0_9CNID</name>
<comment type="subcellular location">
    <subcellularLocation>
        <location evidence="1 8">Nucleus</location>
        <location evidence="1 8">Nucleolus</location>
    </subcellularLocation>
</comment>
<feature type="compositionally biased region" description="Basic and acidic residues" evidence="9">
    <location>
        <begin position="573"/>
        <end position="588"/>
    </location>
</feature>
<dbReference type="SUPFAM" id="SSF53335">
    <property type="entry name" value="S-adenosyl-L-methionine-dependent methyltransferases"/>
    <property type="match status" value="1"/>
</dbReference>
<evidence type="ECO:0000313" key="13">
    <source>
        <dbReference type="EnsemblMetazoa" id="CLYHEMP007313.1"/>
    </source>
</evidence>
<dbReference type="PANTHER" id="PTHR10920:SF13">
    <property type="entry name" value="PRE-RRNA 2'-O-RIBOSE RNA METHYLTRANSFERASE FTSJ3"/>
    <property type="match status" value="1"/>
</dbReference>
<dbReference type="HAMAP" id="MF_01547">
    <property type="entry name" value="RNA_methyltr_E"/>
    <property type="match status" value="1"/>
</dbReference>
<feature type="region of interest" description="Disordered" evidence="9">
    <location>
        <begin position="324"/>
        <end position="506"/>
    </location>
</feature>
<keyword evidence="4 8" id="KW-0489">Methyltransferase</keyword>
<keyword evidence="6 8" id="KW-0949">S-adenosyl-L-methionine</keyword>
<protein>
    <recommendedName>
        <fullName evidence="8">Putative rRNA methyltransferase</fullName>
        <ecNumber evidence="8">2.1.1.-</ecNumber>
    </recommendedName>
    <alternativeName>
        <fullName evidence="8">2'-O-ribose RNA methyltransferase SPB1 homolog</fullName>
    </alternativeName>
</protein>
<feature type="domain" description="Ribosomal RNA methyltransferase SPB1-like C-terminal" evidence="11">
    <location>
        <begin position="609"/>
        <end position="817"/>
    </location>
</feature>
<evidence type="ECO:0000256" key="3">
    <source>
        <dbReference type="ARBA" id="ARBA00022552"/>
    </source>
</evidence>
<dbReference type="AlphaFoldDB" id="A0A7M5VCU0"/>
<evidence type="ECO:0000256" key="6">
    <source>
        <dbReference type="ARBA" id="ARBA00022691"/>
    </source>
</evidence>
<dbReference type="InterPro" id="IPR050082">
    <property type="entry name" value="RNA_methyltr_RlmE"/>
</dbReference>
<sequence length="829" mass="95108">MGKKAKIGKKRKDKFYHLAKETGYRARSAFKLIQLNRKFSFLQESRALIDLCAAPGGWLQVASNFMPMSSVILGVDLVPIKAIKNVTTFASDITTDNCRQLLKKELKGWKADVVLNDGAPNVGSAWIQDAFTQSQLALSALKLASEFLRKGGWFITKIFRSKDYTALLWVFQQLFKKVHSTKPQASRSESAEIFVVCQGFLAPDKLDEKFLDPRHVFKEIQDSSKVKLDVLRPEKHMRHREGYDENNTTMFEKITAMDFFKSPNAIDVLSTVNKIEVINEEIKNHAETNEEILHCCEDIKVLGRKELKNLFTWRKKLRKALELHKDEEEAEDKSKEEVQEEPMNEEEQLDEMVSNLKDEEEKDLKKKKKKVREQKKKLRERLAGKLADAMGETENQDQEMFALNQINSKKELDDVNEGDDQSLYDEDSEGEELQFESDQEEGDNDDSEADSSDEEYAYGDDELYEKSAKKRRMEQDDQQKKQKSLQKSKLKKLQRKSENPLLVNMNEDISEKANKITKAKQWFQKDIFKGAEGRDKGDSGAESEEEDEDEDYDIEAVLKTHRKKGGKVFESVKTSKESSKKENGKTHQDEEDGNEEDTSDESSSDEDDGDIDDRSIVQGKEQDKQDHQKKKDGFEIAPVNHATLGPEALAIGAAIATSRKRKRDSFNRYSYNDNGLPSWFTEDEAKHTLRHVPVTKEEVAYYKQRMMEINARPIKKVVEAKTKRKYKTMKKLERARKRAQGILDATDVSSQEKTQQIKGIYKKAGLLSNKKAETTYVVAKKGLAGKKYKRPNNVKGPYKVVDPRMKKDLKAAASKEKTKGRGRKKGKKR</sequence>
<dbReference type="EC" id="2.1.1.-" evidence="8"/>
<feature type="domain" description="Ribosomal RNA methyltransferase FtsJ" evidence="10">
    <location>
        <begin position="24"/>
        <end position="200"/>
    </location>
</feature>
<feature type="compositionally biased region" description="Basic and acidic residues" evidence="9">
    <location>
        <begin position="526"/>
        <end position="539"/>
    </location>
</feature>
<feature type="binding site" evidence="8">
    <location>
        <position position="76"/>
    </location>
    <ligand>
        <name>S-adenosyl-L-methionine</name>
        <dbReference type="ChEBI" id="CHEBI:59789"/>
    </ligand>
</feature>
<evidence type="ECO:0000259" key="10">
    <source>
        <dbReference type="Pfam" id="PF01728"/>
    </source>
</evidence>
<dbReference type="GO" id="GO:0000466">
    <property type="term" value="P:maturation of 5.8S rRNA from tricistronic rRNA transcript (SSU-rRNA, 5.8S rRNA, LSU-rRNA)"/>
    <property type="evidence" value="ECO:0007669"/>
    <property type="project" value="TreeGrafter"/>
</dbReference>
<feature type="compositionally biased region" description="Basic and acidic residues" evidence="9">
    <location>
        <begin position="801"/>
        <end position="819"/>
    </location>
</feature>
<feature type="binding site" evidence="8">
    <location>
        <position position="92"/>
    </location>
    <ligand>
        <name>S-adenosyl-L-methionine</name>
        <dbReference type="ChEBI" id="CHEBI:59789"/>
    </ligand>
</feature>
<feature type="compositionally biased region" description="Acidic residues" evidence="9">
    <location>
        <begin position="541"/>
        <end position="554"/>
    </location>
</feature>
<dbReference type="Proteomes" id="UP000594262">
    <property type="component" value="Unplaced"/>
</dbReference>
<dbReference type="InterPro" id="IPR029063">
    <property type="entry name" value="SAM-dependent_MTases_sf"/>
</dbReference>
<comment type="similarity">
    <text evidence="8">Belongs to the class I-like SAM-binding methyltransferase superfamily. RNA methyltransferase RlmE family. SPB1 subfamily.</text>
</comment>
<dbReference type="GeneID" id="136821993"/>
<feature type="compositionally biased region" description="Basic and acidic residues" evidence="9">
    <location>
        <begin position="612"/>
        <end position="634"/>
    </location>
</feature>
<evidence type="ECO:0000256" key="8">
    <source>
        <dbReference type="HAMAP-Rule" id="MF_03163"/>
    </source>
</evidence>
<keyword evidence="14" id="KW-1185">Reference proteome</keyword>
<dbReference type="Pfam" id="PF11861">
    <property type="entry name" value="DUF3381"/>
    <property type="match status" value="1"/>
</dbReference>
<evidence type="ECO:0000259" key="11">
    <source>
        <dbReference type="Pfam" id="PF07780"/>
    </source>
</evidence>
<dbReference type="HAMAP" id="MF_03163">
    <property type="entry name" value="RNA_methyltr_E_SPB1"/>
    <property type="match status" value="1"/>
</dbReference>
<proteinExistence type="inferred from homology"/>
<evidence type="ECO:0000256" key="2">
    <source>
        <dbReference type="ARBA" id="ARBA00022517"/>
    </source>
</evidence>
<feature type="region of interest" description="Disordered" evidence="9">
    <location>
        <begin position="786"/>
        <end position="829"/>
    </location>
</feature>
<dbReference type="RefSeq" id="XP_066934314.1">
    <property type="nucleotide sequence ID" value="XM_067078213.1"/>
</dbReference>
<feature type="compositionally biased region" description="Acidic residues" evidence="9">
    <location>
        <begin position="414"/>
        <end position="463"/>
    </location>
</feature>
<dbReference type="GO" id="GO:0016435">
    <property type="term" value="F:rRNA (guanine) methyltransferase activity"/>
    <property type="evidence" value="ECO:0007669"/>
    <property type="project" value="TreeGrafter"/>
</dbReference>
<accession>A0A7M5VCU0</accession>
<feature type="binding site" evidence="8">
    <location>
        <position position="58"/>
    </location>
    <ligand>
        <name>S-adenosyl-L-methionine</name>
        <dbReference type="ChEBI" id="CHEBI:59789"/>
    </ligand>
</feature>
<dbReference type="InterPro" id="IPR012920">
    <property type="entry name" value="rRNA_MeTfrase_SPB1-like_C"/>
</dbReference>
<feature type="compositionally biased region" description="Acidic residues" evidence="9">
    <location>
        <begin position="338"/>
        <end position="350"/>
    </location>
</feature>
<organism evidence="13 14">
    <name type="scientific">Clytia hemisphaerica</name>
    <dbReference type="NCBI Taxonomy" id="252671"/>
    <lineage>
        <taxon>Eukaryota</taxon>
        <taxon>Metazoa</taxon>
        <taxon>Cnidaria</taxon>
        <taxon>Hydrozoa</taxon>
        <taxon>Hydroidolina</taxon>
        <taxon>Leptothecata</taxon>
        <taxon>Obeliida</taxon>
        <taxon>Clytiidae</taxon>
        <taxon>Clytia</taxon>
    </lineage>
</organism>
<feature type="region of interest" description="Disordered" evidence="9">
    <location>
        <begin position="523"/>
        <end position="646"/>
    </location>
</feature>
<dbReference type="InterPro" id="IPR028589">
    <property type="entry name" value="SPB1-like"/>
</dbReference>
<dbReference type="GO" id="GO:0008650">
    <property type="term" value="F:rRNA (uridine-2'-O-)-methyltransferase activity"/>
    <property type="evidence" value="ECO:0007669"/>
    <property type="project" value="TreeGrafter"/>
</dbReference>
<dbReference type="InterPro" id="IPR002877">
    <property type="entry name" value="RNA_MeTrfase_FtsJ_dom"/>
</dbReference>
<feature type="compositionally biased region" description="Basic residues" evidence="9">
    <location>
        <begin position="365"/>
        <end position="379"/>
    </location>
</feature>
<feature type="domain" description="DUF3381" evidence="12">
    <location>
        <begin position="233"/>
        <end position="381"/>
    </location>
</feature>
<feature type="compositionally biased region" description="Acidic residues" evidence="9">
    <location>
        <begin position="589"/>
        <end position="611"/>
    </location>
</feature>
<dbReference type="GO" id="GO:0000463">
    <property type="term" value="P:maturation of LSU-rRNA from tricistronic rRNA transcript (SSU-rRNA, 5.8S rRNA, LSU-rRNA)"/>
    <property type="evidence" value="ECO:0007669"/>
    <property type="project" value="TreeGrafter"/>
</dbReference>
<feature type="compositionally biased region" description="Basic residues" evidence="9">
    <location>
        <begin position="481"/>
        <end position="494"/>
    </location>
</feature>
<evidence type="ECO:0000313" key="14">
    <source>
        <dbReference type="Proteomes" id="UP000594262"/>
    </source>
</evidence>
<dbReference type="Gene3D" id="3.40.50.150">
    <property type="entry name" value="Vaccinia Virus protein VP39"/>
    <property type="match status" value="1"/>
</dbReference>
<dbReference type="Pfam" id="PF01728">
    <property type="entry name" value="FtsJ"/>
    <property type="match status" value="1"/>
</dbReference>
<dbReference type="Pfam" id="PF07780">
    <property type="entry name" value="Spb1_C"/>
    <property type="match status" value="1"/>
</dbReference>
<keyword evidence="3 8" id="KW-0698">rRNA processing</keyword>
<keyword evidence="7 8" id="KW-0539">Nucleus</keyword>
<feature type="compositionally biased region" description="Basic and acidic residues" evidence="9">
    <location>
        <begin position="324"/>
        <end position="337"/>
    </location>
</feature>
<dbReference type="PANTHER" id="PTHR10920">
    <property type="entry name" value="RIBOSOMAL RNA METHYLTRANSFERASE"/>
    <property type="match status" value="1"/>
</dbReference>
<keyword evidence="2 8" id="KW-0690">Ribosome biogenesis</keyword>
<dbReference type="GO" id="GO:0030687">
    <property type="term" value="C:preribosome, large subunit precursor"/>
    <property type="evidence" value="ECO:0007669"/>
    <property type="project" value="TreeGrafter"/>
</dbReference>
<feature type="active site" description="Proton acceptor" evidence="8">
    <location>
        <position position="157"/>
    </location>
</feature>
<evidence type="ECO:0000256" key="5">
    <source>
        <dbReference type="ARBA" id="ARBA00022679"/>
    </source>
</evidence>
<dbReference type="OrthoDB" id="289250at2759"/>
<evidence type="ECO:0000256" key="7">
    <source>
        <dbReference type="ARBA" id="ARBA00023242"/>
    </source>
</evidence>
<feature type="binding site" evidence="8">
    <location>
        <position position="117"/>
    </location>
    <ligand>
        <name>S-adenosyl-L-methionine</name>
        <dbReference type="ChEBI" id="CHEBI:59789"/>
    </ligand>
</feature>
<dbReference type="InterPro" id="IPR015507">
    <property type="entry name" value="rRNA-MeTfrase_E"/>
</dbReference>
<comment type="function">
    <text evidence="8">Probable methyltransferase involved in the maturation of rRNA and in the biogenesis of ribosomal subunits.</text>
</comment>
<reference evidence="13" key="1">
    <citation type="submission" date="2021-01" db="UniProtKB">
        <authorList>
            <consortium name="EnsemblMetazoa"/>
        </authorList>
    </citation>
    <scope>IDENTIFICATION</scope>
</reference>
<dbReference type="InterPro" id="IPR024576">
    <property type="entry name" value="rRNA_MeTfrase_Spb1_DUF3381"/>
</dbReference>
<dbReference type="FunFam" id="3.40.50.150:FF:000004">
    <property type="entry name" value="AdoMet-dependent rRNA methyltransferase SPB1"/>
    <property type="match status" value="1"/>
</dbReference>
<feature type="binding site" evidence="8">
    <location>
        <position position="56"/>
    </location>
    <ligand>
        <name>S-adenosyl-L-methionine</name>
        <dbReference type="ChEBI" id="CHEBI:59789"/>
    </ligand>
</feature>
<keyword evidence="5 8" id="KW-0808">Transferase</keyword>
<evidence type="ECO:0000259" key="12">
    <source>
        <dbReference type="Pfam" id="PF11861"/>
    </source>
</evidence>
<evidence type="ECO:0000256" key="9">
    <source>
        <dbReference type="SAM" id="MobiDB-lite"/>
    </source>
</evidence>
<dbReference type="GO" id="GO:0005730">
    <property type="term" value="C:nucleolus"/>
    <property type="evidence" value="ECO:0007669"/>
    <property type="project" value="UniProtKB-SubCell"/>
</dbReference>
<evidence type="ECO:0000256" key="4">
    <source>
        <dbReference type="ARBA" id="ARBA00022603"/>
    </source>
</evidence>
<dbReference type="EnsemblMetazoa" id="CLYHEMT007313.1">
    <property type="protein sequence ID" value="CLYHEMP007313.1"/>
    <property type="gene ID" value="CLYHEMG007313"/>
</dbReference>
<evidence type="ECO:0000256" key="1">
    <source>
        <dbReference type="ARBA" id="ARBA00004604"/>
    </source>
</evidence>